<evidence type="ECO:0000256" key="9">
    <source>
        <dbReference type="SAM" id="Phobius"/>
    </source>
</evidence>
<feature type="domain" description="Histidine kinase" evidence="10">
    <location>
        <begin position="191"/>
        <end position="395"/>
    </location>
</feature>
<dbReference type="InterPro" id="IPR036890">
    <property type="entry name" value="HATPase_C_sf"/>
</dbReference>
<keyword evidence="4" id="KW-0808">Transferase</keyword>
<evidence type="ECO:0000256" key="1">
    <source>
        <dbReference type="ARBA" id="ARBA00000085"/>
    </source>
</evidence>
<gene>
    <name evidence="11" type="ORF">GXP67_30015</name>
</gene>
<dbReference type="RefSeq" id="WP_162446565.1">
    <property type="nucleotide sequence ID" value="NZ_CP048222.1"/>
</dbReference>
<organism evidence="11 12">
    <name type="scientific">Rhodocytophaga rosea</name>
    <dbReference type="NCBI Taxonomy" id="2704465"/>
    <lineage>
        <taxon>Bacteria</taxon>
        <taxon>Pseudomonadati</taxon>
        <taxon>Bacteroidota</taxon>
        <taxon>Cytophagia</taxon>
        <taxon>Cytophagales</taxon>
        <taxon>Rhodocytophagaceae</taxon>
        <taxon>Rhodocytophaga</taxon>
    </lineage>
</organism>
<dbReference type="InterPro" id="IPR005467">
    <property type="entry name" value="His_kinase_dom"/>
</dbReference>
<evidence type="ECO:0000256" key="8">
    <source>
        <dbReference type="ARBA" id="ARBA00023012"/>
    </source>
</evidence>
<feature type="transmembrane region" description="Helical" evidence="9">
    <location>
        <begin position="153"/>
        <end position="173"/>
    </location>
</feature>
<dbReference type="EC" id="2.7.13.3" evidence="2"/>
<evidence type="ECO:0000256" key="2">
    <source>
        <dbReference type="ARBA" id="ARBA00012438"/>
    </source>
</evidence>
<protein>
    <recommendedName>
        <fullName evidence="2">histidine kinase</fullName>
        <ecNumber evidence="2">2.7.13.3</ecNumber>
    </recommendedName>
</protein>
<evidence type="ECO:0000313" key="11">
    <source>
        <dbReference type="EMBL" id="QHT70588.1"/>
    </source>
</evidence>
<dbReference type="Gene3D" id="3.30.565.10">
    <property type="entry name" value="Histidine kinase-like ATPase, C-terminal domain"/>
    <property type="match status" value="1"/>
</dbReference>
<evidence type="ECO:0000256" key="5">
    <source>
        <dbReference type="ARBA" id="ARBA00022741"/>
    </source>
</evidence>
<comment type="catalytic activity">
    <reaction evidence="1">
        <text>ATP + protein L-histidine = ADP + protein N-phospho-L-histidine.</text>
        <dbReference type="EC" id="2.7.13.3"/>
    </reaction>
</comment>
<dbReference type="PANTHER" id="PTHR43065:SF10">
    <property type="entry name" value="PEROXIDE STRESS-ACTIVATED HISTIDINE KINASE MAK3"/>
    <property type="match status" value="1"/>
</dbReference>
<evidence type="ECO:0000256" key="4">
    <source>
        <dbReference type="ARBA" id="ARBA00022679"/>
    </source>
</evidence>
<sequence>MNIYADRSKYKIIIVLVALLIGSSSVYYTNYLVTRLAQREREQIQLYANAYRFIVGPENNESIDFVFQEVIRAIDIFPVILTSGNDTIINYRNVKMPASVEELPITDERKQSFLKDELEIMKEEHSPIKIDMGPGQSQYIYYRNSYLLSQLQYYPYVQLTVIAVFAFLAYLAFSYSRTAEQNQVWVGLAKETAHQLGTPLSSLMAWIEYFKTDPKFADDEVIPELEKDVERLEMITARFSNIGSMPTLKPENLYDILEHITAYLQRRISSKIKIHIKGDKNLPFVNINKHLFEWVIENICKNAVDAMSGSGEITINLKLLNTNKILIDITDNGKGISKSNITRVFEPGFSTKKRGWGLGLTLAKRIIENYHSGKIFIKQSEINKGTTFRIVLNAE</sequence>
<proteinExistence type="predicted"/>
<evidence type="ECO:0000256" key="6">
    <source>
        <dbReference type="ARBA" id="ARBA00022777"/>
    </source>
</evidence>
<dbReference type="AlphaFoldDB" id="A0A6C0GR96"/>
<keyword evidence="8" id="KW-0902">Two-component regulatory system</keyword>
<dbReference type="PROSITE" id="PS50109">
    <property type="entry name" value="HIS_KIN"/>
    <property type="match status" value="1"/>
</dbReference>
<keyword evidence="12" id="KW-1185">Reference proteome</keyword>
<dbReference type="InterPro" id="IPR003594">
    <property type="entry name" value="HATPase_dom"/>
</dbReference>
<dbReference type="Pfam" id="PF02518">
    <property type="entry name" value="HATPase_c"/>
    <property type="match status" value="1"/>
</dbReference>
<keyword evidence="7" id="KW-0067">ATP-binding</keyword>
<dbReference type="Proteomes" id="UP000480178">
    <property type="component" value="Chromosome"/>
</dbReference>
<evidence type="ECO:0000259" key="10">
    <source>
        <dbReference type="PROSITE" id="PS50109"/>
    </source>
</evidence>
<keyword evidence="6 11" id="KW-0418">Kinase</keyword>
<evidence type="ECO:0000256" key="3">
    <source>
        <dbReference type="ARBA" id="ARBA00022553"/>
    </source>
</evidence>
<dbReference type="PANTHER" id="PTHR43065">
    <property type="entry name" value="SENSOR HISTIDINE KINASE"/>
    <property type="match status" value="1"/>
</dbReference>
<dbReference type="SMART" id="SM00387">
    <property type="entry name" value="HATPase_c"/>
    <property type="match status" value="1"/>
</dbReference>
<dbReference type="InterPro" id="IPR004358">
    <property type="entry name" value="Sig_transdc_His_kin-like_C"/>
</dbReference>
<keyword evidence="9" id="KW-0812">Transmembrane</keyword>
<keyword evidence="9" id="KW-0472">Membrane</keyword>
<keyword evidence="3" id="KW-0597">Phosphoprotein</keyword>
<name>A0A6C0GR96_9BACT</name>
<evidence type="ECO:0000313" key="12">
    <source>
        <dbReference type="Proteomes" id="UP000480178"/>
    </source>
</evidence>
<keyword evidence="5" id="KW-0547">Nucleotide-binding</keyword>
<dbReference type="GO" id="GO:0005524">
    <property type="term" value="F:ATP binding"/>
    <property type="evidence" value="ECO:0007669"/>
    <property type="project" value="UniProtKB-KW"/>
</dbReference>
<dbReference type="GO" id="GO:0000160">
    <property type="term" value="P:phosphorelay signal transduction system"/>
    <property type="evidence" value="ECO:0007669"/>
    <property type="project" value="UniProtKB-KW"/>
</dbReference>
<dbReference type="EMBL" id="CP048222">
    <property type="protein sequence ID" value="QHT70588.1"/>
    <property type="molecule type" value="Genomic_DNA"/>
</dbReference>
<dbReference type="PRINTS" id="PR00344">
    <property type="entry name" value="BCTRLSENSOR"/>
</dbReference>
<reference evidence="11 12" key="1">
    <citation type="submission" date="2020-01" db="EMBL/GenBank/DDBJ databases">
        <authorList>
            <person name="Kim M.K."/>
        </authorList>
    </citation>
    <scope>NUCLEOTIDE SEQUENCE [LARGE SCALE GENOMIC DNA]</scope>
    <source>
        <strain evidence="11 12">172606-1</strain>
    </source>
</reference>
<keyword evidence="9" id="KW-1133">Transmembrane helix</keyword>
<dbReference type="KEGG" id="rhoz:GXP67_30015"/>
<dbReference type="SUPFAM" id="SSF55874">
    <property type="entry name" value="ATPase domain of HSP90 chaperone/DNA topoisomerase II/histidine kinase"/>
    <property type="match status" value="1"/>
</dbReference>
<accession>A0A6C0GR96</accession>
<dbReference type="GO" id="GO:0004673">
    <property type="term" value="F:protein histidine kinase activity"/>
    <property type="evidence" value="ECO:0007669"/>
    <property type="project" value="UniProtKB-EC"/>
</dbReference>
<feature type="transmembrane region" description="Helical" evidence="9">
    <location>
        <begin position="12"/>
        <end position="33"/>
    </location>
</feature>
<evidence type="ECO:0000256" key="7">
    <source>
        <dbReference type="ARBA" id="ARBA00022840"/>
    </source>
</evidence>